<dbReference type="Proteomes" id="UP001348641">
    <property type="component" value="Unassembled WGS sequence"/>
</dbReference>
<protein>
    <submittedName>
        <fullName evidence="2">Uncharacterized protein</fullName>
    </submittedName>
</protein>
<feature type="transmembrane region" description="Helical" evidence="1">
    <location>
        <begin position="60"/>
        <end position="78"/>
    </location>
</feature>
<evidence type="ECO:0000313" key="3">
    <source>
        <dbReference type="Proteomes" id="UP001348641"/>
    </source>
</evidence>
<organism evidence="2 3">
    <name type="scientific">Nocardiopsis tropica</name>
    <dbReference type="NCBI Taxonomy" id="109330"/>
    <lineage>
        <taxon>Bacteria</taxon>
        <taxon>Bacillati</taxon>
        <taxon>Actinomycetota</taxon>
        <taxon>Actinomycetes</taxon>
        <taxon>Streptosporangiales</taxon>
        <taxon>Nocardiopsidaceae</taxon>
        <taxon>Nocardiopsis</taxon>
    </lineage>
</organism>
<dbReference type="EMBL" id="JAUUCC010000053">
    <property type="protein sequence ID" value="MEE2052750.1"/>
    <property type="molecule type" value="Genomic_DNA"/>
</dbReference>
<feature type="transmembrane region" description="Helical" evidence="1">
    <location>
        <begin position="16"/>
        <end position="40"/>
    </location>
</feature>
<gene>
    <name evidence="2" type="ORF">Q8A49_19800</name>
</gene>
<keyword evidence="1" id="KW-0472">Membrane</keyword>
<sequence length="346" mass="38544">MRRTATQGEQRPPWGYVLVFLGWTLRVLGLLLLFSGAALLENLFVEPPADTALLPLGSRLLILFSVPVAGSVLFYCGGRILMRGKQHRAPVITSFGDLAEERYLLYLRPFSLDSEMALPPPDAPGALTRSPFELPGLTNEEFLTRQLSRLGRVVAIGRPGERLPLIGAERGYLPLDDWQDQVSELIRGAHAVLLSAAPGAGTVWEFTEALRTLDPARLVLLIYCGPEDYALFRVAVAREYAVRSSRERAWGPNADWPPLPRLPDLSPPVAGEAKGRRWDMTLKGAVVFDHAWRAEFIAFAPHVPRLRPVWTVRRLVRRELEPVLGPLSRLPPARGRAPFRPPPESR</sequence>
<reference evidence="2 3" key="1">
    <citation type="submission" date="2023-07" db="EMBL/GenBank/DDBJ databases">
        <authorList>
            <person name="Girao M."/>
            <person name="Carvalho M.F."/>
        </authorList>
    </citation>
    <scope>NUCLEOTIDE SEQUENCE [LARGE SCALE GENOMIC DNA]</scope>
    <source>
        <strain evidence="2 3">66/93</strain>
    </source>
</reference>
<dbReference type="RefSeq" id="WP_330159749.1">
    <property type="nucleotide sequence ID" value="NZ_BAAAJA010000041.1"/>
</dbReference>
<evidence type="ECO:0000256" key="1">
    <source>
        <dbReference type="SAM" id="Phobius"/>
    </source>
</evidence>
<evidence type="ECO:0000313" key="2">
    <source>
        <dbReference type="EMBL" id="MEE2052750.1"/>
    </source>
</evidence>
<comment type="caution">
    <text evidence="2">The sequence shown here is derived from an EMBL/GenBank/DDBJ whole genome shotgun (WGS) entry which is preliminary data.</text>
</comment>
<keyword evidence="1" id="KW-0812">Transmembrane</keyword>
<accession>A0ABU7KTX6</accession>
<name>A0ABU7KTX6_9ACTN</name>
<keyword evidence="1" id="KW-1133">Transmembrane helix</keyword>
<proteinExistence type="predicted"/>